<comment type="subcellular location">
    <subcellularLocation>
        <location evidence="1">Nucleus</location>
    </subcellularLocation>
</comment>
<sequence length="182" mass="20498">EEIMKVVAADEVKQYVGGPLLRPEELVELCLKSENPELSLLAFDVFAWTSSSFRKSHRHLLEDCWKNAANQDDWGQLYQASIDEGWSDEETLQQLRDTLLFQASNRCYGPNAETIDEGFEEVLPLREGDSEDQILNDSSSSVEAILKQHKDFPFAGKLMLTAVMLGSVQDDVKVDDSPSPME</sequence>
<dbReference type="EMBL" id="KK784949">
    <property type="protein sequence ID" value="KDO58418.1"/>
    <property type="molecule type" value="Genomic_DNA"/>
</dbReference>
<feature type="non-terminal residue" evidence="4">
    <location>
        <position position="1"/>
    </location>
</feature>
<organism evidence="4 5">
    <name type="scientific">Citrus sinensis</name>
    <name type="common">Sweet orange</name>
    <name type="synonym">Citrus aurantium var. sinensis</name>
    <dbReference type="NCBI Taxonomy" id="2711"/>
    <lineage>
        <taxon>Eukaryota</taxon>
        <taxon>Viridiplantae</taxon>
        <taxon>Streptophyta</taxon>
        <taxon>Embryophyta</taxon>
        <taxon>Tracheophyta</taxon>
        <taxon>Spermatophyta</taxon>
        <taxon>Magnoliopsida</taxon>
        <taxon>eudicotyledons</taxon>
        <taxon>Gunneridae</taxon>
        <taxon>Pentapetalae</taxon>
        <taxon>rosids</taxon>
        <taxon>malvids</taxon>
        <taxon>Sapindales</taxon>
        <taxon>Rutaceae</taxon>
        <taxon>Aurantioideae</taxon>
        <taxon>Citrus</taxon>
    </lineage>
</organism>
<gene>
    <name evidence="4" type="ORF">CISIN_1g0054601mg</name>
</gene>
<dbReference type="PANTHER" id="PTHR13405:SF11">
    <property type="entry name" value="NUCLEAR PORE COMPLEX PROTEIN NUP133"/>
    <property type="match status" value="1"/>
</dbReference>
<evidence type="ECO:0000256" key="2">
    <source>
        <dbReference type="ARBA" id="ARBA00022448"/>
    </source>
</evidence>
<evidence type="ECO:0000256" key="3">
    <source>
        <dbReference type="ARBA" id="ARBA00023242"/>
    </source>
</evidence>
<protein>
    <recommendedName>
        <fullName evidence="6">Nucleoporin Nup133/Nup155-like C-terminal domain-containing protein</fullName>
    </recommendedName>
</protein>
<dbReference type="PANTHER" id="PTHR13405">
    <property type="entry name" value="NUCLEAR PORE COMPLEX PROTEIN NUP133"/>
    <property type="match status" value="1"/>
</dbReference>
<dbReference type="GO" id="GO:0005634">
    <property type="term" value="C:nucleus"/>
    <property type="evidence" value="ECO:0007669"/>
    <property type="project" value="UniProtKB-SubCell"/>
</dbReference>
<dbReference type="eggNOG" id="ENOG502QSRR">
    <property type="taxonomic scope" value="Eukaryota"/>
</dbReference>
<dbReference type="STRING" id="2711.A0A067ETI6"/>
<keyword evidence="2" id="KW-0813">Transport</keyword>
<proteinExistence type="predicted"/>
<evidence type="ECO:0000313" key="5">
    <source>
        <dbReference type="Proteomes" id="UP000027120"/>
    </source>
</evidence>
<dbReference type="Proteomes" id="UP000027120">
    <property type="component" value="Unassembled WGS sequence"/>
</dbReference>
<dbReference type="InterPro" id="IPR037624">
    <property type="entry name" value="Nup133-like"/>
</dbReference>
<dbReference type="GO" id="GO:0017056">
    <property type="term" value="F:structural constituent of nuclear pore"/>
    <property type="evidence" value="ECO:0007669"/>
    <property type="project" value="InterPro"/>
</dbReference>
<dbReference type="GO" id="GO:0032991">
    <property type="term" value="C:protein-containing complex"/>
    <property type="evidence" value="ECO:0007669"/>
    <property type="project" value="UniProtKB-ARBA"/>
</dbReference>
<reference evidence="4 5" key="1">
    <citation type="submission" date="2014-04" db="EMBL/GenBank/DDBJ databases">
        <authorList>
            <consortium name="International Citrus Genome Consortium"/>
            <person name="Gmitter F."/>
            <person name="Chen C."/>
            <person name="Farmerie W."/>
            <person name="Harkins T."/>
            <person name="Desany B."/>
            <person name="Mohiuddin M."/>
            <person name="Kodira C."/>
            <person name="Borodovsky M."/>
            <person name="Lomsadze A."/>
            <person name="Burns P."/>
            <person name="Jenkins J."/>
            <person name="Prochnik S."/>
            <person name="Shu S."/>
            <person name="Chapman J."/>
            <person name="Pitluck S."/>
            <person name="Schmutz J."/>
            <person name="Rokhsar D."/>
        </authorList>
    </citation>
    <scope>NUCLEOTIDE SEQUENCE</scope>
</reference>
<evidence type="ECO:0000313" key="4">
    <source>
        <dbReference type="EMBL" id="KDO58418.1"/>
    </source>
</evidence>
<accession>A0A067ETI6</accession>
<keyword evidence="5" id="KW-1185">Reference proteome</keyword>
<keyword evidence="3" id="KW-0539">Nucleus</keyword>
<evidence type="ECO:0008006" key="6">
    <source>
        <dbReference type="Google" id="ProtNLM"/>
    </source>
</evidence>
<name>A0A067ETI6_CITSI</name>
<evidence type="ECO:0000256" key="1">
    <source>
        <dbReference type="ARBA" id="ARBA00004123"/>
    </source>
</evidence>
<dbReference type="AlphaFoldDB" id="A0A067ETI6"/>